<protein>
    <submittedName>
        <fullName evidence="2">Uncharacterized protein</fullName>
    </submittedName>
</protein>
<reference evidence="2 3" key="1">
    <citation type="journal article" date="2019" name="Int. J. Syst. Evol. Microbiol.">
        <title>The Global Catalogue of Microorganisms (GCM) 10K type strain sequencing project: providing services to taxonomists for standard genome sequencing and annotation.</title>
        <authorList>
            <consortium name="The Broad Institute Genomics Platform"/>
            <consortium name="The Broad Institute Genome Sequencing Center for Infectious Disease"/>
            <person name="Wu L."/>
            <person name="Ma J."/>
        </authorList>
    </citation>
    <scope>NUCLEOTIDE SEQUENCE [LARGE SCALE GENOMIC DNA]</scope>
    <source>
        <strain evidence="2 3">JCM 15503</strain>
    </source>
</reference>
<accession>A0ABN1K6Y4</accession>
<evidence type="ECO:0000313" key="2">
    <source>
        <dbReference type="EMBL" id="GAA0756771.1"/>
    </source>
</evidence>
<sequence length="61" mass="6433">MPVTSSWTSPWGGALADETVAVVIQWLRGENGSCTGQAVGVDSQDSNRGKVKRPSIDPEGF</sequence>
<comment type="caution">
    <text evidence="2">The sequence shown here is derived from an EMBL/GenBank/DDBJ whole genome shotgun (WGS) entry which is preliminary data.</text>
</comment>
<gene>
    <name evidence="2" type="ORF">GCM10009107_35630</name>
</gene>
<name>A0ABN1K6Y4_9BURK</name>
<evidence type="ECO:0000256" key="1">
    <source>
        <dbReference type="SAM" id="MobiDB-lite"/>
    </source>
</evidence>
<evidence type="ECO:0000313" key="3">
    <source>
        <dbReference type="Proteomes" id="UP001500279"/>
    </source>
</evidence>
<keyword evidence="3" id="KW-1185">Reference proteome</keyword>
<organism evidence="2 3">
    <name type="scientific">Ideonella azotifigens</name>
    <dbReference type="NCBI Taxonomy" id="513160"/>
    <lineage>
        <taxon>Bacteria</taxon>
        <taxon>Pseudomonadati</taxon>
        <taxon>Pseudomonadota</taxon>
        <taxon>Betaproteobacteria</taxon>
        <taxon>Burkholderiales</taxon>
        <taxon>Sphaerotilaceae</taxon>
        <taxon>Ideonella</taxon>
    </lineage>
</organism>
<feature type="region of interest" description="Disordered" evidence="1">
    <location>
        <begin position="37"/>
        <end position="61"/>
    </location>
</feature>
<dbReference type="EMBL" id="BAAAEW010000023">
    <property type="protein sequence ID" value="GAA0756771.1"/>
    <property type="molecule type" value="Genomic_DNA"/>
</dbReference>
<proteinExistence type="predicted"/>
<dbReference type="Proteomes" id="UP001500279">
    <property type="component" value="Unassembled WGS sequence"/>
</dbReference>